<dbReference type="PANTHER" id="PTHR43649:SF12">
    <property type="entry name" value="DIACETYLCHITOBIOSE BINDING PROTEIN DASA"/>
    <property type="match status" value="1"/>
</dbReference>
<dbReference type="PROSITE" id="PS51257">
    <property type="entry name" value="PROKAR_LIPOPROTEIN"/>
    <property type="match status" value="1"/>
</dbReference>
<dbReference type="Pfam" id="PF13416">
    <property type="entry name" value="SBP_bac_8"/>
    <property type="match status" value="1"/>
</dbReference>
<feature type="chain" id="PRO_5046578431" evidence="1">
    <location>
        <begin position="23"/>
        <end position="422"/>
    </location>
</feature>
<name>A0ABP8ZZ64_9MICO</name>
<feature type="signal peptide" evidence="1">
    <location>
        <begin position="1"/>
        <end position="22"/>
    </location>
</feature>
<accession>A0ABP8ZZ64</accession>
<dbReference type="InterPro" id="IPR050490">
    <property type="entry name" value="Bact_solute-bd_prot1"/>
</dbReference>
<evidence type="ECO:0000313" key="3">
    <source>
        <dbReference type="Proteomes" id="UP001501645"/>
    </source>
</evidence>
<organism evidence="2 3">
    <name type="scientific">Microbacterium gilvum</name>
    <dbReference type="NCBI Taxonomy" id="1336204"/>
    <lineage>
        <taxon>Bacteria</taxon>
        <taxon>Bacillati</taxon>
        <taxon>Actinomycetota</taxon>
        <taxon>Actinomycetes</taxon>
        <taxon>Micrococcales</taxon>
        <taxon>Microbacteriaceae</taxon>
        <taxon>Microbacterium</taxon>
    </lineage>
</organism>
<protein>
    <submittedName>
        <fullName evidence="2">Extracellular solute-binding protein</fullName>
    </submittedName>
</protein>
<dbReference type="SUPFAM" id="SSF53850">
    <property type="entry name" value="Periplasmic binding protein-like II"/>
    <property type="match status" value="1"/>
</dbReference>
<evidence type="ECO:0000256" key="1">
    <source>
        <dbReference type="SAM" id="SignalP"/>
    </source>
</evidence>
<dbReference type="PANTHER" id="PTHR43649">
    <property type="entry name" value="ARABINOSE-BINDING PROTEIN-RELATED"/>
    <property type="match status" value="1"/>
</dbReference>
<comment type="caution">
    <text evidence="2">The sequence shown here is derived from an EMBL/GenBank/DDBJ whole genome shotgun (WGS) entry which is preliminary data.</text>
</comment>
<keyword evidence="1" id="KW-0732">Signal</keyword>
<proteinExistence type="predicted"/>
<dbReference type="InterPro" id="IPR006059">
    <property type="entry name" value="SBP"/>
</dbReference>
<dbReference type="Gene3D" id="3.40.190.10">
    <property type="entry name" value="Periplasmic binding protein-like II"/>
    <property type="match status" value="1"/>
</dbReference>
<reference evidence="3" key="1">
    <citation type="journal article" date="2019" name="Int. J. Syst. Evol. Microbiol.">
        <title>The Global Catalogue of Microorganisms (GCM) 10K type strain sequencing project: providing services to taxonomists for standard genome sequencing and annotation.</title>
        <authorList>
            <consortium name="The Broad Institute Genomics Platform"/>
            <consortium name="The Broad Institute Genome Sequencing Center for Infectious Disease"/>
            <person name="Wu L."/>
            <person name="Ma J."/>
        </authorList>
    </citation>
    <scope>NUCLEOTIDE SEQUENCE [LARGE SCALE GENOMIC DNA]</scope>
    <source>
        <strain evidence="3">JCM 18537</strain>
    </source>
</reference>
<gene>
    <name evidence="2" type="ORF">GCM10023351_12160</name>
</gene>
<keyword evidence="3" id="KW-1185">Reference proteome</keyword>
<dbReference type="Proteomes" id="UP001501645">
    <property type="component" value="Unassembled WGS sequence"/>
</dbReference>
<sequence>MHRRVRLTAAVALAATVPLALAGCGGGTSGGATTNESGATELTMWHGYTEADGEVLQSIVDGFNDSQDEWHISTEAIAWTSISEKLVSSLSAKNGPNLVVQGVDTGLGYSEQGAFQSIQAYYDDDSYENTDVFYPQLLDQVNFDGELYGNPMGTTAFAVYYNADLWEAAGLTDADFPTTIDELIELAKKLTIDENGDGEPEQYGFALPDQDAGVLSTLLHSGGGDFITDGVNHLDSPENVETLEKWQSAFVDDHISPAGMTSTDAMELFGSGRAALILNGPWEITSAESFGVTPGIFQWPGDWVAGVANYWYATSMNDTDEETAGIYAFFDWWNSHENQVEWTKSYYPPNRTDVTEDEFFDPIVATLSGFSDQAHYYATGISTTVTDITAETDSMTTQIMQGGDVAQLLSETSAKVDGYLGD</sequence>
<dbReference type="EMBL" id="BAABKO010000002">
    <property type="protein sequence ID" value="GAA4770013.1"/>
    <property type="molecule type" value="Genomic_DNA"/>
</dbReference>
<evidence type="ECO:0000313" key="2">
    <source>
        <dbReference type="EMBL" id="GAA4770013.1"/>
    </source>
</evidence>
<dbReference type="RefSeq" id="WP_345437097.1">
    <property type="nucleotide sequence ID" value="NZ_BAABKO010000002.1"/>
</dbReference>